<keyword evidence="4" id="KW-1185">Reference proteome</keyword>
<dbReference type="EMBL" id="FMZP01000037">
    <property type="protein sequence ID" value="SDD65758.1"/>
    <property type="molecule type" value="Genomic_DNA"/>
</dbReference>
<accession>A0A1I0J041</accession>
<dbReference type="Proteomes" id="UP000291097">
    <property type="component" value="Unassembled WGS sequence"/>
</dbReference>
<dbReference type="Proteomes" id="UP000324021">
    <property type="component" value="Unassembled WGS sequence"/>
</dbReference>
<evidence type="ECO:0000313" key="4">
    <source>
        <dbReference type="Proteomes" id="UP000199320"/>
    </source>
</evidence>
<evidence type="ECO:0000313" key="1">
    <source>
        <dbReference type="EMBL" id="RZV06595.1"/>
    </source>
</evidence>
<dbReference type="EMBL" id="FOIC01000029">
    <property type="protein sequence ID" value="SEU02994.1"/>
    <property type="molecule type" value="Genomic_DNA"/>
</dbReference>
<protein>
    <submittedName>
        <fullName evidence="3">Uncharacterized protein</fullName>
    </submittedName>
</protein>
<dbReference type="STRING" id="392421.SAMN04488694_1297"/>
<organism evidence="3 4">
    <name type="scientific">Natrinema hispanicum</name>
    <dbReference type="NCBI Taxonomy" id="392421"/>
    <lineage>
        <taxon>Archaea</taxon>
        <taxon>Methanobacteriati</taxon>
        <taxon>Methanobacteriota</taxon>
        <taxon>Stenosarchaea group</taxon>
        <taxon>Halobacteria</taxon>
        <taxon>Halobacteriales</taxon>
        <taxon>Natrialbaceae</taxon>
        <taxon>Natrinema</taxon>
    </lineage>
</organism>
<evidence type="ECO:0000313" key="3">
    <source>
        <dbReference type="EMBL" id="SEU02994.1"/>
    </source>
</evidence>
<dbReference type="AlphaFoldDB" id="A0A1I0J041"/>
<sequence>MASLDIELGERLLTVKSSEGVELAISEHTVA</sequence>
<reference evidence="3" key="2">
    <citation type="submission" date="2016-10" db="EMBL/GenBank/DDBJ databases">
        <authorList>
            <person name="de Groot N.N."/>
        </authorList>
    </citation>
    <scope>NUCLEOTIDE SEQUENCE [LARGE SCALE GENOMIC DNA]</scope>
    <source>
        <strain evidence="3">CDM_6</strain>
    </source>
</reference>
<evidence type="ECO:0000313" key="5">
    <source>
        <dbReference type="Proteomes" id="UP000291097"/>
    </source>
</evidence>
<reference evidence="1 5" key="3">
    <citation type="submission" date="2019-02" db="EMBL/GenBank/DDBJ databases">
        <title>Genomic Encyclopedia of Archaeal and Bacterial Type Strains, Phase II (KMG-II): from individual species to whole genera.</title>
        <authorList>
            <person name="Goeker M."/>
        </authorList>
    </citation>
    <scope>NUCLEOTIDE SEQUENCE [LARGE SCALE GENOMIC DNA]</scope>
    <source>
        <strain evidence="1 5">DSM 18328</strain>
    </source>
</reference>
<evidence type="ECO:0000313" key="6">
    <source>
        <dbReference type="Proteomes" id="UP000324021"/>
    </source>
</evidence>
<evidence type="ECO:0000313" key="2">
    <source>
        <dbReference type="EMBL" id="SDD65758.1"/>
    </source>
</evidence>
<gene>
    <name evidence="1" type="ORF">BDK88_3613</name>
    <name evidence="3" type="ORF">SAMN04488694_1297</name>
    <name evidence="2" type="ORF">SAMN05192552_103758</name>
</gene>
<dbReference type="Proteomes" id="UP000199320">
    <property type="component" value="Unassembled WGS sequence"/>
</dbReference>
<proteinExistence type="predicted"/>
<reference evidence="4 6" key="1">
    <citation type="submission" date="2016-10" db="EMBL/GenBank/DDBJ databases">
        <authorList>
            <person name="Varghese N."/>
            <person name="Submissions S."/>
        </authorList>
    </citation>
    <scope>NUCLEOTIDE SEQUENCE [LARGE SCALE GENOMIC DNA]</scope>
    <source>
        <strain evidence="2 6">CDM_1</strain>
        <strain evidence="4">CDM_6</strain>
    </source>
</reference>
<dbReference type="EMBL" id="SHMP01000007">
    <property type="protein sequence ID" value="RZV06595.1"/>
    <property type="molecule type" value="Genomic_DNA"/>
</dbReference>
<name>A0A1I0J041_9EURY</name>